<sequence length="164" mass="19579">MTKMDNEILEENIKITTDHLLELVKKNCWNIITNNRYHYILTDVNSLEYINLHELRKIKQKTNSKKTPQSLNSVVETFAEFNDDLYDVVLYVFKAKNNKTIIEIEYLKKSDLDPEYYQKIKDNSPMFHAKIIMPPHQNQLVKFDVNWQNNNVLNSVKKILSRFK</sequence>
<evidence type="ECO:0000313" key="1">
    <source>
        <dbReference type="EMBL" id="SUX43943.1"/>
    </source>
</evidence>
<proteinExistence type="predicted"/>
<gene>
    <name evidence="1" type="ORF">NCTC13532_00555</name>
</gene>
<dbReference type="EMBL" id="UFVR01000004">
    <property type="protein sequence ID" value="SUX43943.1"/>
    <property type="molecule type" value="Genomic_DNA"/>
</dbReference>
<dbReference type="STRING" id="254.SAMN05421682_10247"/>
<name>A0A381FBV4_9FLAO</name>
<evidence type="ECO:0000313" key="2">
    <source>
        <dbReference type="Proteomes" id="UP000254282"/>
    </source>
</evidence>
<dbReference type="AlphaFoldDB" id="A0A381FBV4"/>
<organism evidence="1 2">
    <name type="scientific">Chryseobacterium indoltheticum</name>
    <dbReference type="NCBI Taxonomy" id="254"/>
    <lineage>
        <taxon>Bacteria</taxon>
        <taxon>Pseudomonadati</taxon>
        <taxon>Bacteroidota</taxon>
        <taxon>Flavobacteriia</taxon>
        <taxon>Flavobacteriales</taxon>
        <taxon>Weeksellaceae</taxon>
        <taxon>Chryseobacterium group</taxon>
        <taxon>Chryseobacterium</taxon>
    </lineage>
</organism>
<protein>
    <submittedName>
        <fullName evidence="1">Uncharacterized protein</fullName>
    </submittedName>
</protein>
<dbReference type="Proteomes" id="UP000254282">
    <property type="component" value="Unassembled WGS sequence"/>
</dbReference>
<reference evidence="1 2" key="1">
    <citation type="submission" date="2018-06" db="EMBL/GenBank/DDBJ databases">
        <authorList>
            <consortium name="Pathogen Informatics"/>
            <person name="Doyle S."/>
        </authorList>
    </citation>
    <scope>NUCLEOTIDE SEQUENCE [LARGE SCALE GENOMIC DNA]</scope>
    <source>
        <strain evidence="1 2">NCTC13532</strain>
    </source>
</reference>
<accession>A0A381FBV4</accession>